<accession>A0ABR3G485</accession>
<reference evidence="2 3" key="1">
    <citation type="submission" date="2024-02" db="EMBL/GenBank/DDBJ databases">
        <title>Discinaceae phylogenomics.</title>
        <authorList>
            <person name="Dirks A.C."/>
            <person name="James T.Y."/>
        </authorList>
    </citation>
    <scope>NUCLEOTIDE SEQUENCE [LARGE SCALE GENOMIC DNA]</scope>
    <source>
        <strain evidence="2 3">ACD0624</strain>
    </source>
</reference>
<evidence type="ECO:0000313" key="3">
    <source>
        <dbReference type="Proteomes" id="UP001447188"/>
    </source>
</evidence>
<dbReference type="CDD" id="cd01184">
    <property type="entry name" value="INT_C_like_1"/>
    <property type="match status" value="1"/>
</dbReference>
<dbReference type="InterPro" id="IPR011010">
    <property type="entry name" value="DNA_brk_join_enz"/>
</dbReference>
<organism evidence="2 3">
    <name type="scientific">Discina gigas</name>
    <dbReference type="NCBI Taxonomy" id="1032678"/>
    <lineage>
        <taxon>Eukaryota</taxon>
        <taxon>Fungi</taxon>
        <taxon>Dikarya</taxon>
        <taxon>Ascomycota</taxon>
        <taxon>Pezizomycotina</taxon>
        <taxon>Pezizomycetes</taxon>
        <taxon>Pezizales</taxon>
        <taxon>Discinaceae</taxon>
        <taxon>Discina</taxon>
    </lineage>
</organism>
<dbReference type="EMBL" id="JBBBZM010000395">
    <property type="protein sequence ID" value="KAL0630739.1"/>
    <property type="molecule type" value="Genomic_DNA"/>
</dbReference>
<comment type="caution">
    <text evidence="2">The sequence shown here is derived from an EMBL/GenBank/DDBJ whole genome shotgun (WGS) entry which is preliminary data.</text>
</comment>
<keyword evidence="1" id="KW-0233">DNA recombination</keyword>
<proteinExistence type="predicted"/>
<dbReference type="SUPFAM" id="SSF56349">
    <property type="entry name" value="DNA breaking-rejoining enzymes"/>
    <property type="match status" value="1"/>
</dbReference>
<evidence type="ECO:0000256" key="1">
    <source>
        <dbReference type="ARBA" id="ARBA00023172"/>
    </source>
</evidence>
<protein>
    <recommendedName>
        <fullName evidence="4">Tyr recombinase domain-containing protein</fullName>
    </recommendedName>
</protein>
<gene>
    <name evidence="2" type="ORF">Q9L58_010402</name>
</gene>
<keyword evidence="3" id="KW-1185">Reference proteome</keyword>
<dbReference type="InterPro" id="IPR013762">
    <property type="entry name" value="Integrase-like_cat_sf"/>
</dbReference>
<name>A0ABR3G485_9PEZI</name>
<evidence type="ECO:0000313" key="2">
    <source>
        <dbReference type="EMBL" id="KAL0630739.1"/>
    </source>
</evidence>
<sequence>MGPFVGARIEELAQMRLVDIEIINGVWSLRICNLDPKTQKLKNSNSFRRVPIHDELISLGFLRYVCDLKRRDEERLFPTLRADNKYGIWSNAVGQSFGRMLTRLGMTSTQLDYHSFRYNFKQRLSMCGVDSEVRDALAGHWKGNDGANNVYMKGANCQYDFTRLHDAIKSLRYAEIDLTHLHVQAPWDNVDTQLFLSLA</sequence>
<dbReference type="Proteomes" id="UP001447188">
    <property type="component" value="Unassembled WGS sequence"/>
</dbReference>
<dbReference type="Gene3D" id="1.10.443.10">
    <property type="entry name" value="Intergrase catalytic core"/>
    <property type="match status" value="1"/>
</dbReference>
<evidence type="ECO:0008006" key="4">
    <source>
        <dbReference type="Google" id="ProtNLM"/>
    </source>
</evidence>